<accession>A0ABS7JIU5</accession>
<evidence type="ECO:0000313" key="2">
    <source>
        <dbReference type="Proteomes" id="UP000776651"/>
    </source>
</evidence>
<keyword evidence="2" id="KW-1185">Reference proteome</keyword>
<dbReference type="EMBL" id="JAIGNQ010000003">
    <property type="protein sequence ID" value="MBX7488840.1"/>
    <property type="molecule type" value="Genomic_DNA"/>
</dbReference>
<reference evidence="1 2" key="1">
    <citation type="submission" date="2021-08" db="EMBL/GenBank/DDBJ databases">
        <title>Comparative Genomics Analysis of the Genus Qipengyuania Reveals Extensive Genetic Diversity and Metabolic Versatility, Including the Description of Fifteen Novel Species.</title>
        <authorList>
            <person name="Liu Y."/>
        </authorList>
    </citation>
    <scope>NUCLEOTIDE SEQUENCE [LARGE SCALE GENOMIC DNA]</scope>
    <source>
        <strain evidence="1 2">GH25</strain>
    </source>
</reference>
<comment type="caution">
    <text evidence="1">The sequence shown here is derived from an EMBL/GenBank/DDBJ whole genome shotgun (WGS) entry which is preliminary data.</text>
</comment>
<name>A0ABS7JIU5_9SPHN</name>
<gene>
    <name evidence="1" type="ORF">K3177_09975</name>
</gene>
<proteinExistence type="predicted"/>
<evidence type="ECO:0000313" key="1">
    <source>
        <dbReference type="EMBL" id="MBX7488840.1"/>
    </source>
</evidence>
<protein>
    <submittedName>
        <fullName evidence="1">Uncharacterized protein</fullName>
    </submittedName>
</protein>
<dbReference type="Proteomes" id="UP000776651">
    <property type="component" value="Unassembled WGS sequence"/>
</dbReference>
<sequence length="101" mass="11455">MVRRSPPQRKLDERAFPIRVKFSVPPLGTIGVAPDMYKWLESEVGRGRYAVHPTETVLWNAFAIHFVAVEDARAFVAAHPQLQLADGTDCVTYTSPYRRLD</sequence>
<organism evidence="1 2">
    <name type="scientific">Qipengyuania pacifica</name>
    <dbReference type="NCBI Taxonomy" id="2860199"/>
    <lineage>
        <taxon>Bacteria</taxon>
        <taxon>Pseudomonadati</taxon>
        <taxon>Pseudomonadota</taxon>
        <taxon>Alphaproteobacteria</taxon>
        <taxon>Sphingomonadales</taxon>
        <taxon>Erythrobacteraceae</taxon>
        <taxon>Qipengyuania</taxon>
    </lineage>
</organism>
<dbReference type="RefSeq" id="WP_221598154.1">
    <property type="nucleotide sequence ID" value="NZ_JAIGNQ010000003.1"/>
</dbReference>